<dbReference type="Proteomes" id="UP000515161">
    <property type="component" value="Unplaced"/>
</dbReference>
<dbReference type="OrthoDB" id="8960663at2759"/>
<reference evidence="2" key="1">
    <citation type="submission" date="2025-08" db="UniProtKB">
        <authorList>
            <consortium name="RefSeq"/>
        </authorList>
    </citation>
    <scope>IDENTIFICATION</scope>
</reference>
<evidence type="ECO:0000313" key="1">
    <source>
        <dbReference type="Proteomes" id="UP000515161"/>
    </source>
</evidence>
<gene>
    <name evidence="2" type="primary">LOC117537081</name>
</gene>
<evidence type="ECO:0000313" key="2">
    <source>
        <dbReference type="RefSeq" id="XP_034058146.1"/>
    </source>
</evidence>
<organism evidence="1 2">
    <name type="scientific">Gymnodraco acuticeps</name>
    <name type="common">Antarctic dragonfish</name>
    <dbReference type="NCBI Taxonomy" id="8218"/>
    <lineage>
        <taxon>Eukaryota</taxon>
        <taxon>Metazoa</taxon>
        <taxon>Chordata</taxon>
        <taxon>Craniata</taxon>
        <taxon>Vertebrata</taxon>
        <taxon>Euteleostomi</taxon>
        <taxon>Actinopterygii</taxon>
        <taxon>Neopterygii</taxon>
        <taxon>Teleostei</taxon>
        <taxon>Neoteleostei</taxon>
        <taxon>Acanthomorphata</taxon>
        <taxon>Eupercaria</taxon>
        <taxon>Perciformes</taxon>
        <taxon>Notothenioidei</taxon>
        <taxon>Bathydraconidae</taxon>
        <taxon>Gymnodraco</taxon>
    </lineage>
</organism>
<proteinExistence type="predicted"/>
<dbReference type="InParanoid" id="A0A6P8T3Q7"/>
<dbReference type="RefSeq" id="XP_034058146.1">
    <property type="nucleotide sequence ID" value="XM_034202255.1"/>
</dbReference>
<dbReference type="AlphaFoldDB" id="A0A6P8T3Q7"/>
<dbReference type="KEGG" id="gacu:117537081"/>
<accession>A0A6P8T3Q7</accession>
<name>A0A6P8T3Q7_GYMAC</name>
<keyword evidence="1" id="KW-1185">Reference proteome</keyword>
<protein>
    <submittedName>
        <fullName evidence="2">Uncharacterized protein LOC117537081</fullName>
    </submittedName>
</protein>
<sequence>MEHPVFRRAPNGTLLLKATDEASTLAPRRAAGQALYRAKKPEEVDAEAWAHVSSEGGSTANATLVLSRWKVQFGQYQGKIFHWLLENDVGYAINLVASHQKERERTGSQSPLMANKDAFTHYSSAYPDFLEAVRFHRAFEEARAKSLLPGQEGQALVGFGDFKFETLDSLYESVDPKQIRFVNYLRRKIPTPGSQMENAICYQEPRQTETCCCCCCCIHHHQHSLCLWPESEDCIKASWFSACGLRVRAAFSVCRGTAGKDQEAGGP</sequence>
<dbReference type="GeneID" id="117537081"/>